<accession>A0A379XXA3</accession>
<gene>
    <name evidence="1" type="ORF">NCTC10060_05675</name>
</gene>
<dbReference type="AlphaFoldDB" id="A0A379XXA3"/>
<evidence type="ECO:0000313" key="2">
    <source>
        <dbReference type="Proteomes" id="UP000254633"/>
    </source>
</evidence>
<dbReference type="Proteomes" id="UP000254633">
    <property type="component" value="Unassembled WGS sequence"/>
</dbReference>
<dbReference type="EMBL" id="UGXH01000005">
    <property type="protein sequence ID" value="SUI37504.1"/>
    <property type="molecule type" value="Genomic_DNA"/>
</dbReference>
<sequence length="169" mass="19637">MQQDIADSLRESLAYFHQYCRYPVERLIADYQKEIINYRDDTWEAPQRAARLSAAVKNFKTSQMIEFIFSLANDTGIDLTPLVVKRLCASLFQRKGSQAIIVDIFGKKQRVHRSADSNTDRINDIARRYRLSATNYWSKTLSDIAKAKIGYQKEIRALKKKKKKAIQNN</sequence>
<organism evidence="1 2">
    <name type="scientific">Salmonella diarizonae</name>
    <dbReference type="NCBI Taxonomy" id="59204"/>
    <lineage>
        <taxon>Bacteria</taxon>
        <taxon>Pseudomonadati</taxon>
        <taxon>Pseudomonadota</taxon>
        <taxon>Gammaproteobacteria</taxon>
        <taxon>Enterobacterales</taxon>
        <taxon>Enterobacteriaceae</taxon>
        <taxon>Salmonella</taxon>
    </lineage>
</organism>
<protein>
    <submittedName>
        <fullName evidence="1">Putative cytoplasmic protein</fullName>
    </submittedName>
</protein>
<name>A0A379XXA3_SALDZ</name>
<dbReference type="RefSeq" id="WP_136057825.1">
    <property type="nucleotide sequence ID" value="NZ_DACWWF010000018.1"/>
</dbReference>
<reference evidence="1 2" key="1">
    <citation type="submission" date="2018-06" db="EMBL/GenBank/DDBJ databases">
        <authorList>
            <consortium name="Pathogen Informatics"/>
            <person name="Doyle S."/>
        </authorList>
    </citation>
    <scope>NUCLEOTIDE SEQUENCE [LARGE SCALE GENOMIC DNA]</scope>
    <source>
        <strain evidence="1 2">NCTC10060</strain>
    </source>
</reference>
<evidence type="ECO:0000313" key="1">
    <source>
        <dbReference type="EMBL" id="SUI37504.1"/>
    </source>
</evidence>
<proteinExistence type="predicted"/>